<dbReference type="EMBL" id="JAWWNJ010000033">
    <property type="protein sequence ID" value="KAK7025634.1"/>
    <property type="molecule type" value="Genomic_DNA"/>
</dbReference>
<reference evidence="2 3" key="1">
    <citation type="journal article" date="2024" name="J Genomics">
        <title>Draft genome sequencing and assembly of Favolaschia claudopus CIRM-BRFM 2984 isolated from oak limbs.</title>
        <authorList>
            <person name="Navarro D."/>
            <person name="Drula E."/>
            <person name="Chaduli D."/>
            <person name="Cazenave R."/>
            <person name="Ahrendt S."/>
            <person name="Wang J."/>
            <person name="Lipzen A."/>
            <person name="Daum C."/>
            <person name="Barry K."/>
            <person name="Grigoriev I.V."/>
            <person name="Favel A."/>
            <person name="Rosso M.N."/>
            <person name="Martin F."/>
        </authorList>
    </citation>
    <scope>NUCLEOTIDE SEQUENCE [LARGE SCALE GENOMIC DNA]</scope>
    <source>
        <strain evidence="2 3">CIRM-BRFM 2984</strain>
    </source>
</reference>
<sequence>MSTSRVKSRSQPTAEGSILTRAATKAAMPLPAVEEQDDPGDSSSSDAYDAPNEAGITDLLGDRGSESPDEQDFSAPGPARARKATSSPTASAPHSPDTPTASAKRRRRGKAREVPTVGPSNIAQVDAAASNRVAPPFNWSFPPRSALDAGASTNSGALAPSPLQSFALARPPPAHAPSRGSPLRTGFTLRVPGGASPSYAAATASGNIIPREGGSLLPPAPLVPPRNRPTRPDAVAGAVGARAPPVSALADLHSPVHMRATSSTSALHAPFSFQRAQTDRLPLQGSASSLQGFIARGPVPTSFERLDPNEMVFPPRVVRILELGGCKYFPLTAFTYRACIAAAQKPGGKEHSFAVSNEGELELRDVEFDSAQETTISPADMHEACIMLPRMMRRHLRVDESTIGGPLADQWASAWEAHYTAIATRSDFRSNFRAYVNYDIDMRRRFFSPSVSSSWQKKCPIDFWPVFR</sequence>
<evidence type="ECO:0000256" key="1">
    <source>
        <dbReference type="SAM" id="MobiDB-lite"/>
    </source>
</evidence>
<evidence type="ECO:0000313" key="2">
    <source>
        <dbReference type="EMBL" id="KAK7025634.1"/>
    </source>
</evidence>
<comment type="caution">
    <text evidence="2">The sequence shown here is derived from an EMBL/GenBank/DDBJ whole genome shotgun (WGS) entry which is preliminary data.</text>
</comment>
<name>A0AAW0BI55_9AGAR</name>
<organism evidence="2 3">
    <name type="scientific">Favolaschia claudopus</name>
    <dbReference type="NCBI Taxonomy" id="2862362"/>
    <lineage>
        <taxon>Eukaryota</taxon>
        <taxon>Fungi</taxon>
        <taxon>Dikarya</taxon>
        <taxon>Basidiomycota</taxon>
        <taxon>Agaricomycotina</taxon>
        <taxon>Agaricomycetes</taxon>
        <taxon>Agaricomycetidae</taxon>
        <taxon>Agaricales</taxon>
        <taxon>Marasmiineae</taxon>
        <taxon>Mycenaceae</taxon>
        <taxon>Favolaschia</taxon>
    </lineage>
</organism>
<feature type="region of interest" description="Disordered" evidence="1">
    <location>
        <begin position="1"/>
        <end position="123"/>
    </location>
</feature>
<keyword evidence="3" id="KW-1185">Reference proteome</keyword>
<proteinExistence type="predicted"/>
<protein>
    <submittedName>
        <fullName evidence="2">Uncharacterized protein</fullName>
    </submittedName>
</protein>
<dbReference type="Proteomes" id="UP001362999">
    <property type="component" value="Unassembled WGS sequence"/>
</dbReference>
<gene>
    <name evidence="2" type="ORF">R3P38DRAFT_3193101</name>
</gene>
<evidence type="ECO:0000313" key="3">
    <source>
        <dbReference type="Proteomes" id="UP001362999"/>
    </source>
</evidence>
<feature type="compositionally biased region" description="Low complexity" evidence="1">
    <location>
        <begin position="84"/>
        <end position="102"/>
    </location>
</feature>
<feature type="compositionally biased region" description="Polar residues" evidence="1">
    <location>
        <begin position="1"/>
        <end position="14"/>
    </location>
</feature>
<dbReference type="AlphaFoldDB" id="A0AAW0BI55"/>
<accession>A0AAW0BI55</accession>
<feature type="region of interest" description="Disordered" evidence="1">
    <location>
        <begin position="163"/>
        <end position="189"/>
    </location>
</feature>